<proteinExistence type="inferred from homology"/>
<dbReference type="InterPro" id="IPR006311">
    <property type="entry name" value="TAT_signal"/>
</dbReference>
<accession>A0ABP9Q059</accession>
<comment type="caution">
    <text evidence="6">The sequence shown here is derived from an EMBL/GenBank/DDBJ whole genome shotgun (WGS) entry which is preliminary data.</text>
</comment>
<protein>
    <submittedName>
        <fullName evidence="6">M20/M25/M40 family metallo-hydrolase</fullName>
    </submittedName>
</protein>
<reference evidence="7" key="1">
    <citation type="journal article" date="2019" name="Int. J. Syst. Evol. Microbiol.">
        <title>The Global Catalogue of Microorganisms (GCM) 10K type strain sequencing project: providing services to taxonomists for standard genome sequencing and annotation.</title>
        <authorList>
            <consortium name="The Broad Institute Genomics Platform"/>
            <consortium name="The Broad Institute Genome Sequencing Center for Infectious Disease"/>
            <person name="Wu L."/>
            <person name="Ma J."/>
        </authorList>
    </citation>
    <scope>NUCLEOTIDE SEQUENCE [LARGE SCALE GENOMIC DNA]</scope>
    <source>
        <strain evidence="7">JCM 18303</strain>
    </source>
</reference>
<dbReference type="Gene3D" id="1.10.150.900">
    <property type="match status" value="1"/>
</dbReference>
<dbReference type="RefSeq" id="WP_185063877.1">
    <property type="nucleotide sequence ID" value="NZ_BAABJP010000010.1"/>
</dbReference>
<dbReference type="SUPFAM" id="SSF53187">
    <property type="entry name" value="Zn-dependent exopeptidases"/>
    <property type="match status" value="1"/>
</dbReference>
<dbReference type="Gene3D" id="3.30.70.360">
    <property type="match status" value="1"/>
</dbReference>
<dbReference type="PROSITE" id="PS51318">
    <property type="entry name" value="TAT"/>
    <property type="match status" value="1"/>
</dbReference>
<dbReference type="PANTHER" id="PTHR45962:SF1">
    <property type="entry name" value="N-FATTY-ACYL-AMINO ACID SYNTHASE_HYDROLASE PM20D1"/>
    <property type="match status" value="1"/>
</dbReference>
<organism evidence="6 7">
    <name type="scientific">Pseudonocardia eucalypti</name>
    <dbReference type="NCBI Taxonomy" id="648755"/>
    <lineage>
        <taxon>Bacteria</taxon>
        <taxon>Bacillati</taxon>
        <taxon>Actinomycetota</taxon>
        <taxon>Actinomycetes</taxon>
        <taxon>Pseudonocardiales</taxon>
        <taxon>Pseudonocardiaceae</taxon>
        <taxon>Pseudonocardia</taxon>
    </lineage>
</organism>
<dbReference type="PROSITE" id="PS51257">
    <property type="entry name" value="PROKAR_LIPOPROTEIN"/>
    <property type="match status" value="1"/>
</dbReference>
<evidence type="ECO:0000256" key="3">
    <source>
        <dbReference type="ARBA" id="ARBA00022723"/>
    </source>
</evidence>
<sequence>MEGISRRKAIRIGGQTVGLAALGGLVGGTTAGCAPASGPGGAASGKPAPADLDPLELTRAMVRFDTSHNGEGGVTVPHAEMLRAKFAAIGAETEIIPTPKPDNAHFIARIKGAGAPGGPKPLLLLCHSDVVTVERERWSVDPYAAEVRDGWVYGRGTLDMKGTNAAFLAALFRHVNEGARFDRDIIFLSDCDEEAGTHGTRWLAEGHWDKIDAGSVITEGGWILTRADGVTPMLAAVTVQDKSSVNLELVAQGTTTHSSHPMPDAAIIRLDRAIARLSDYQPGVNITPLARPYFEALASATDNPSLASALRVMLGATDQGERNRAGDLAVQLSSYPWLHNALMRHVITQVIQQAGYRTNVMPGSATAIMNLRLMPGGQPIGAVMDEMRGVLGGDNQLTLRVSSRGAGTQTPEQLVAAAEKRLVVAPAPTDTDVFRALEKGLKETFAGVPVTSSPFEAGTSAGPWRDRGIPVYGLYPYPVDNDTLTRMHGNDERIRIDALHQATTLMYRVFANFRLP</sequence>
<evidence type="ECO:0000256" key="1">
    <source>
        <dbReference type="ARBA" id="ARBA00006247"/>
    </source>
</evidence>
<evidence type="ECO:0000256" key="5">
    <source>
        <dbReference type="ARBA" id="ARBA00022833"/>
    </source>
</evidence>
<dbReference type="Pfam" id="PF01546">
    <property type="entry name" value="Peptidase_M20"/>
    <property type="match status" value="1"/>
</dbReference>
<evidence type="ECO:0000256" key="2">
    <source>
        <dbReference type="ARBA" id="ARBA00022670"/>
    </source>
</evidence>
<evidence type="ECO:0000313" key="7">
    <source>
        <dbReference type="Proteomes" id="UP001428817"/>
    </source>
</evidence>
<keyword evidence="2" id="KW-0645">Protease</keyword>
<keyword evidence="7" id="KW-1185">Reference proteome</keyword>
<dbReference type="Proteomes" id="UP001428817">
    <property type="component" value="Unassembled WGS sequence"/>
</dbReference>
<gene>
    <name evidence="6" type="ORF">GCM10023321_27980</name>
</gene>
<keyword evidence="4" id="KW-0378">Hydrolase</keyword>
<evidence type="ECO:0000256" key="4">
    <source>
        <dbReference type="ARBA" id="ARBA00022801"/>
    </source>
</evidence>
<dbReference type="EMBL" id="BAABJP010000010">
    <property type="protein sequence ID" value="GAA5155142.1"/>
    <property type="molecule type" value="Genomic_DNA"/>
</dbReference>
<dbReference type="PANTHER" id="PTHR45962">
    <property type="entry name" value="N-FATTY-ACYL-AMINO ACID SYNTHASE/HYDROLASE PM20D1"/>
    <property type="match status" value="1"/>
</dbReference>
<name>A0ABP9Q059_9PSEU</name>
<keyword evidence="3" id="KW-0479">Metal-binding</keyword>
<comment type="similarity">
    <text evidence="1">Belongs to the peptidase M20A family.</text>
</comment>
<dbReference type="InterPro" id="IPR002933">
    <property type="entry name" value="Peptidase_M20"/>
</dbReference>
<dbReference type="InterPro" id="IPR047177">
    <property type="entry name" value="Pept_M20A"/>
</dbReference>
<keyword evidence="5" id="KW-0862">Zinc</keyword>
<evidence type="ECO:0000313" key="6">
    <source>
        <dbReference type="EMBL" id="GAA5155142.1"/>
    </source>
</evidence>
<dbReference type="Gene3D" id="3.40.630.10">
    <property type="entry name" value="Zn peptidases"/>
    <property type="match status" value="1"/>
</dbReference>